<comment type="similarity">
    <text evidence="1">Belongs to the short-chain dehydrogenases/reductases (SDR) family.</text>
</comment>
<dbReference type="InterPro" id="IPR020904">
    <property type="entry name" value="Sc_DH/Rdtase_CS"/>
</dbReference>
<dbReference type="SMART" id="SM00822">
    <property type="entry name" value="PKS_KR"/>
    <property type="match status" value="1"/>
</dbReference>
<dbReference type="STRING" id="441112.SAMN04488094_103284"/>
<gene>
    <name evidence="3" type="ORF">SAMN04488094_103284</name>
</gene>
<sequence length="253" mass="26281">MRGLKNRVVILTGGSSGIGKATALRLAEEGAKVAIFDLNESGARDAAAEVRDGTIRAYGVDITDRAAVEAAVEQVEADLGPVELLANVAGWDLPAPFVETDRDFWDKVIAINLYGPLIMHHVVLPRMAARGFGRVVNVSSDAGRVGSSGEAVYSACKGGIIAFTKTMAREMARKGITLNTVAPGPTDTPLFDGFKAASDVGEKIAAGLAKAIPLGRLGQPEDYPGTLAFLLSDDAAFLTGQTISVSGGLTMHG</sequence>
<organism evidence="3 4">
    <name type="scientific">Tropicimonas isoalkanivorans</name>
    <dbReference type="NCBI Taxonomy" id="441112"/>
    <lineage>
        <taxon>Bacteria</taxon>
        <taxon>Pseudomonadati</taxon>
        <taxon>Pseudomonadota</taxon>
        <taxon>Alphaproteobacteria</taxon>
        <taxon>Rhodobacterales</taxon>
        <taxon>Roseobacteraceae</taxon>
        <taxon>Tropicimonas</taxon>
    </lineage>
</organism>
<dbReference type="AlphaFoldDB" id="A0A1I1HU34"/>
<reference evidence="3 4" key="1">
    <citation type="submission" date="2016-10" db="EMBL/GenBank/DDBJ databases">
        <authorList>
            <person name="de Groot N.N."/>
        </authorList>
    </citation>
    <scope>NUCLEOTIDE SEQUENCE [LARGE SCALE GENOMIC DNA]</scope>
    <source>
        <strain evidence="3 4">DSM 19548</strain>
    </source>
</reference>
<dbReference type="PRINTS" id="PR00080">
    <property type="entry name" value="SDRFAMILY"/>
</dbReference>
<dbReference type="InterPro" id="IPR002347">
    <property type="entry name" value="SDR_fam"/>
</dbReference>
<dbReference type="PANTHER" id="PTHR42879">
    <property type="entry name" value="3-OXOACYL-(ACYL-CARRIER-PROTEIN) REDUCTASE"/>
    <property type="match status" value="1"/>
</dbReference>
<dbReference type="FunFam" id="3.40.50.720:FF:000084">
    <property type="entry name" value="Short-chain dehydrogenase reductase"/>
    <property type="match status" value="1"/>
</dbReference>
<proteinExistence type="inferred from homology"/>
<dbReference type="PROSITE" id="PS00061">
    <property type="entry name" value="ADH_SHORT"/>
    <property type="match status" value="1"/>
</dbReference>
<dbReference type="SUPFAM" id="SSF51735">
    <property type="entry name" value="NAD(P)-binding Rossmann-fold domains"/>
    <property type="match status" value="1"/>
</dbReference>
<dbReference type="PANTHER" id="PTHR42879:SF2">
    <property type="entry name" value="3-OXOACYL-[ACYL-CARRIER-PROTEIN] REDUCTASE FABG"/>
    <property type="match status" value="1"/>
</dbReference>
<feature type="domain" description="Ketoreductase" evidence="2">
    <location>
        <begin position="7"/>
        <end position="223"/>
    </location>
</feature>
<dbReference type="OrthoDB" id="198783at2"/>
<protein>
    <submittedName>
        <fullName evidence="3">2-hydroxycyclohexanecarboxyl-CoA dehydrogenase</fullName>
    </submittedName>
</protein>
<dbReference type="GO" id="GO:0032787">
    <property type="term" value="P:monocarboxylic acid metabolic process"/>
    <property type="evidence" value="ECO:0007669"/>
    <property type="project" value="UniProtKB-ARBA"/>
</dbReference>
<dbReference type="PRINTS" id="PR00081">
    <property type="entry name" value="GDHRDH"/>
</dbReference>
<name>A0A1I1HU34_9RHOB</name>
<dbReference type="InterPro" id="IPR036291">
    <property type="entry name" value="NAD(P)-bd_dom_sf"/>
</dbReference>
<dbReference type="InterPro" id="IPR057326">
    <property type="entry name" value="KR_dom"/>
</dbReference>
<evidence type="ECO:0000313" key="4">
    <source>
        <dbReference type="Proteomes" id="UP000198728"/>
    </source>
</evidence>
<dbReference type="InterPro" id="IPR050259">
    <property type="entry name" value="SDR"/>
</dbReference>
<evidence type="ECO:0000256" key="1">
    <source>
        <dbReference type="ARBA" id="ARBA00006484"/>
    </source>
</evidence>
<dbReference type="Gene3D" id="3.40.50.720">
    <property type="entry name" value="NAD(P)-binding Rossmann-like Domain"/>
    <property type="match status" value="1"/>
</dbReference>
<dbReference type="RefSeq" id="WP_093360338.1">
    <property type="nucleotide sequence ID" value="NZ_FOLG01000003.1"/>
</dbReference>
<dbReference type="EMBL" id="FOLG01000003">
    <property type="protein sequence ID" value="SFC27416.1"/>
    <property type="molecule type" value="Genomic_DNA"/>
</dbReference>
<keyword evidence="4" id="KW-1185">Reference proteome</keyword>
<evidence type="ECO:0000259" key="2">
    <source>
        <dbReference type="SMART" id="SM00822"/>
    </source>
</evidence>
<accession>A0A1I1HU34</accession>
<dbReference type="Proteomes" id="UP000198728">
    <property type="component" value="Unassembled WGS sequence"/>
</dbReference>
<evidence type="ECO:0000313" key="3">
    <source>
        <dbReference type="EMBL" id="SFC27416.1"/>
    </source>
</evidence>
<dbReference type="Pfam" id="PF13561">
    <property type="entry name" value="adh_short_C2"/>
    <property type="match status" value="1"/>
</dbReference>